<dbReference type="SMART" id="SM00342">
    <property type="entry name" value="HTH_ARAC"/>
    <property type="match status" value="1"/>
</dbReference>
<evidence type="ECO:0000256" key="8">
    <source>
        <dbReference type="PROSITE-ProRule" id="PRU00169"/>
    </source>
</evidence>
<accession>A0ABU6GKI9</accession>
<evidence type="ECO:0000313" key="11">
    <source>
        <dbReference type="EMBL" id="MEC0240256.1"/>
    </source>
</evidence>
<keyword evidence="4" id="KW-0902">Two-component regulatory system</keyword>
<evidence type="ECO:0000259" key="10">
    <source>
        <dbReference type="PROSITE" id="PS50110"/>
    </source>
</evidence>
<dbReference type="Pfam" id="PF12833">
    <property type="entry name" value="HTH_18"/>
    <property type="match status" value="1"/>
</dbReference>
<evidence type="ECO:0000256" key="2">
    <source>
        <dbReference type="ARBA" id="ARBA00022490"/>
    </source>
</evidence>
<sequence>MFKVLLIDDEPLISNVIRTLFNWKKHGFEFVGEAYSGEAALKMMEDSLPHIAIIDVNMPEMNGVELQGIIRTRYPSVKTIMLSSYDDYDYVRECMRNGAIDYLLKHRLDEALLLNVLNKAVLDLQQENQAKEGQLASKKMADTLRPVFIREHIAELVRGREDENSMVADSSLLEGLYPEAVRFVAAAVQINPFLLLTASYSDMQTNRLVQQVVDLMQQSLGDIHERTAAYVENGRLVVVFAFKERSEHAATGEARRWMARVHHSLELMLNLKSSYAIGHPCAGLAQLGDSYASAVKALDASPSAATRDVHDADGIQVQRPGRETSSSQQLHMAPTIEDQKELILAIESLDQGRMQRLIASVFAAVRHLPYHAPAVQMAASELLHTADKALRKSMPLDSVEAAMKELPPRGDLGRIGSIGELEQWLQAYFDLMLRWLKQQRVTGNYSRHVSQAIHLVLERYQGYITLELAAGAIGLNPSYLSRLFKEETELTFSEFVNKVRIDAGRKLLESGQFSVKQISSQVGFSTYNYFFKVFKERIGMTPQAYLNSLRTGEKSETVKYVE</sequence>
<evidence type="ECO:0000256" key="7">
    <source>
        <dbReference type="ARBA" id="ARBA00023163"/>
    </source>
</evidence>
<dbReference type="Proteomes" id="UP001344632">
    <property type="component" value="Unassembled WGS sequence"/>
</dbReference>
<keyword evidence="3 8" id="KW-0597">Phosphoprotein</keyword>
<protein>
    <submittedName>
        <fullName evidence="11">Response regulator</fullName>
    </submittedName>
</protein>
<dbReference type="Gene3D" id="1.10.10.60">
    <property type="entry name" value="Homeodomain-like"/>
    <property type="match status" value="2"/>
</dbReference>
<proteinExistence type="predicted"/>
<dbReference type="SMART" id="SM00448">
    <property type="entry name" value="REC"/>
    <property type="match status" value="1"/>
</dbReference>
<reference evidence="11 12" key="1">
    <citation type="submission" date="2023-03" db="EMBL/GenBank/DDBJ databases">
        <title>Bacillus Genome Sequencing.</title>
        <authorList>
            <person name="Dunlap C."/>
        </authorList>
    </citation>
    <scope>NUCLEOTIDE SEQUENCE [LARGE SCALE GENOMIC DNA]</scope>
    <source>
        <strain evidence="11 12">BD-525</strain>
    </source>
</reference>
<dbReference type="PROSITE" id="PS50110">
    <property type="entry name" value="RESPONSE_REGULATORY"/>
    <property type="match status" value="1"/>
</dbReference>
<dbReference type="InterPro" id="IPR001789">
    <property type="entry name" value="Sig_transdc_resp-reg_receiver"/>
</dbReference>
<organism evidence="11 12">
    <name type="scientific">Paenibacillus dokdonensis</name>
    <dbReference type="NCBI Taxonomy" id="2567944"/>
    <lineage>
        <taxon>Bacteria</taxon>
        <taxon>Bacillati</taxon>
        <taxon>Bacillota</taxon>
        <taxon>Bacilli</taxon>
        <taxon>Bacillales</taxon>
        <taxon>Paenibacillaceae</taxon>
        <taxon>Paenibacillus</taxon>
    </lineage>
</organism>
<dbReference type="PANTHER" id="PTHR42713:SF3">
    <property type="entry name" value="TRANSCRIPTIONAL REGULATORY PROTEIN HPTR"/>
    <property type="match status" value="1"/>
</dbReference>
<dbReference type="InterPro" id="IPR018062">
    <property type="entry name" value="HTH_AraC-typ_CS"/>
</dbReference>
<evidence type="ECO:0000256" key="6">
    <source>
        <dbReference type="ARBA" id="ARBA00023125"/>
    </source>
</evidence>
<dbReference type="RefSeq" id="WP_326087738.1">
    <property type="nucleotide sequence ID" value="NZ_JARLKZ010000005.1"/>
</dbReference>
<dbReference type="PROSITE" id="PS01124">
    <property type="entry name" value="HTH_ARAC_FAMILY_2"/>
    <property type="match status" value="1"/>
</dbReference>
<keyword evidence="12" id="KW-1185">Reference proteome</keyword>
<evidence type="ECO:0000256" key="3">
    <source>
        <dbReference type="ARBA" id="ARBA00022553"/>
    </source>
</evidence>
<dbReference type="InterPro" id="IPR009057">
    <property type="entry name" value="Homeodomain-like_sf"/>
</dbReference>
<feature type="domain" description="HTH araC/xylS-type" evidence="9">
    <location>
        <begin position="450"/>
        <end position="548"/>
    </location>
</feature>
<evidence type="ECO:0000256" key="5">
    <source>
        <dbReference type="ARBA" id="ARBA00023015"/>
    </source>
</evidence>
<dbReference type="SUPFAM" id="SSF46689">
    <property type="entry name" value="Homeodomain-like"/>
    <property type="match status" value="2"/>
</dbReference>
<keyword evidence="2" id="KW-0963">Cytoplasm</keyword>
<feature type="modified residue" description="4-aspartylphosphate" evidence="8">
    <location>
        <position position="55"/>
    </location>
</feature>
<dbReference type="EMBL" id="JARLKZ010000005">
    <property type="protein sequence ID" value="MEC0240256.1"/>
    <property type="molecule type" value="Genomic_DNA"/>
</dbReference>
<keyword evidence="6" id="KW-0238">DNA-binding</keyword>
<feature type="domain" description="Response regulatory" evidence="10">
    <location>
        <begin position="3"/>
        <end position="120"/>
    </location>
</feature>
<keyword evidence="7" id="KW-0804">Transcription</keyword>
<evidence type="ECO:0000259" key="9">
    <source>
        <dbReference type="PROSITE" id="PS01124"/>
    </source>
</evidence>
<dbReference type="Pfam" id="PF17853">
    <property type="entry name" value="GGDEF_2"/>
    <property type="match status" value="1"/>
</dbReference>
<dbReference type="InterPro" id="IPR011006">
    <property type="entry name" value="CheY-like_superfamily"/>
</dbReference>
<evidence type="ECO:0000256" key="4">
    <source>
        <dbReference type="ARBA" id="ARBA00023012"/>
    </source>
</evidence>
<dbReference type="PANTHER" id="PTHR42713">
    <property type="entry name" value="HISTIDINE KINASE-RELATED"/>
    <property type="match status" value="1"/>
</dbReference>
<evidence type="ECO:0000313" key="12">
    <source>
        <dbReference type="Proteomes" id="UP001344632"/>
    </source>
</evidence>
<dbReference type="SUPFAM" id="SSF52172">
    <property type="entry name" value="CheY-like"/>
    <property type="match status" value="1"/>
</dbReference>
<dbReference type="InterPro" id="IPR051552">
    <property type="entry name" value="HptR"/>
</dbReference>
<dbReference type="CDD" id="cd17536">
    <property type="entry name" value="REC_YesN-like"/>
    <property type="match status" value="1"/>
</dbReference>
<dbReference type="InterPro" id="IPR041522">
    <property type="entry name" value="CdaR_GGDEF"/>
</dbReference>
<dbReference type="PROSITE" id="PS00041">
    <property type="entry name" value="HTH_ARAC_FAMILY_1"/>
    <property type="match status" value="1"/>
</dbReference>
<dbReference type="Gene3D" id="3.40.50.2300">
    <property type="match status" value="1"/>
</dbReference>
<dbReference type="InterPro" id="IPR018060">
    <property type="entry name" value="HTH_AraC"/>
</dbReference>
<keyword evidence="5" id="KW-0805">Transcription regulation</keyword>
<evidence type="ECO:0000256" key="1">
    <source>
        <dbReference type="ARBA" id="ARBA00004496"/>
    </source>
</evidence>
<name>A0ABU6GKI9_9BACL</name>
<comment type="caution">
    <text evidence="11">The sequence shown here is derived from an EMBL/GenBank/DDBJ whole genome shotgun (WGS) entry which is preliminary data.</text>
</comment>
<comment type="subcellular location">
    <subcellularLocation>
        <location evidence="1">Cytoplasm</location>
    </subcellularLocation>
</comment>
<dbReference type="Pfam" id="PF00072">
    <property type="entry name" value="Response_reg"/>
    <property type="match status" value="1"/>
</dbReference>
<gene>
    <name evidence="11" type="ORF">P4H66_10390</name>
</gene>